<dbReference type="OrthoDB" id="659223at2"/>
<dbReference type="Gene3D" id="3.40.50.2300">
    <property type="match status" value="1"/>
</dbReference>
<feature type="domain" description="Response regulatory" evidence="2">
    <location>
        <begin position="4"/>
        <end position="131"/>
    </location>
</feature>
<dbReference type="AlphaFoldDB" id="A0A1W6MK59"/>
<proteinExistence type="predicted"/>
<evidence type="ECO:0000259" key="2">
    <source>
        <dbReference type="PROSITE" id="PS50110"/>
    </source>
</evidence>
<dbReference type="RefSeq" id="WP_085766748.1">
    <property type="nucleotide sequence ID" value="NZ_CP019344.1"/>
</dbReference>
<sequence length="220" mass="24738">MILKTLISEDLGSIGLSVIELLNSLGAETVDHVQYCDEAYLKLIKARKDGLPYRLLITDLSFVPDHRKTTIHSGEQLLQKIKDFTDLKVIVYSVDKRLHKVRALVEHCNIDAFVCKGRRGPADLKKAVVAVSNDEKYFSKEVHNALSDHDELEIDDYDIQLMSLLAAGKSKQEIKSNFDLNNISPSSISSIEKRQNRLLIQFNARNATHLVGIVKDLGII</sequence>
<organism evidence="3 4">
    <name type="scientific">Nonlabens spongiae</name>
    <dbReference type="NCBI Taxonomy" id="331648"/>
    <lineage>
        <taxon>Bacteria</taxon>
        <taxon>Pseudomonadati</taxon>
        <taxon>Bacteroidota</taxon>
        <taxon>Flavobacteriia</taxon>
        <taxon>Flavobacteriales</taxon>
        <taxon>Flavobacteriaceae</taxon>
        <taxon>Nonlabens</taxon>
    </lineage>
</organism>
<feature type="modified residue" description="4-aspartylphosphate" evidence="1">
    <location>
        <position position="59"/>
    </location>
</feature>
<evidence type="ECO:0000256" key="1">
    <source>
        <dbReference type="PROSITE-ProRule" id="PRU00169"/>
    </source>
</evidence>
<name>A0A1W6MK59_9FLAO</name>
<protein>
    <submittedName>
        <fullName evidence="3">Response regulator</fullName>
    </submittedName>
</protein>
<keyword evidence="4" id="KW-1185">Reference proteome</keyword>
<dbReference type="STRING" id="331648.BST97_08045"/>
<dbReference type="Proteomes" id="UP000193431">
    <property type="component" value="Chromosome"/>
</dbReference>
<dbReference type="PROSITE" id="PS50110">
    <property type="entry name" value="RESPONSE_REGULATORY"/>
    <property type="match status" value="1"/>
</dbReference>
<dbReference type="EMBL" id="CP019344">
    <property type="protein sequence ID" value="ARN77952.1"/>
    <property type="molecule type" value="Genomic_DNA"/>
</dbReference>
<keyword evidence="1" id="KW-0597">Phosphoprotein</keyword>
<evidence type="ECO:0000313" key="4">
    <source>
        <dbReference type="Proteomes" id="UP000193431"/>
    </source>
</evidence>
<dbReference type="InterPro" id="IPR001789">
    <property type="entry name" value="Sig_transdc_resp-reg_receiver"/>
</dbReference>
<reference evidence="3 4" key="1">
    <citation type="submission" date="2016-11" db="EMBL/GenBank/DDBJ databases">
        <title>Trade-off between light-utilization and light-protection in marine flavobacteria.</title>
        <authorList>
            <person name="Kumagai Y."/>
        </authorList>
    </citation>
    <scope>NUCLEOTIDE SEQUENCE [LARGE SCALE GENOMIC DNA]</scope>
    <source>
        <strain evidence="3 4">JCM 13191</strain>
    </source>
</reference>
<gene>
    <name evidence="3" type="ORF">BST97_08045</name>
</gene>
<accession>A0A1W6MK59</accession>
<evidence type="ECO:0000313" key="3">
    <source>
        <dbReference type="EMBL" id="ARN77952.1"/>
    </source>
</evidence>
<dbReference type="GO" id="GO:0000160">
    <property type="term" value="P:phosphorelay signal transduction system"/>
    <property type="evidence" value="ECO:0007669"/>
    <property type="project" value="InterPro"/>
</dbReference>